<evidence type="ECO:0000313" key="8">
    <source>
        <dbReference type="EMBL" id="GAA4873149.1"/>
    </source>
</evidence>
<keyword evidence="5" id="KW-0964">Secreted</keyword>
<dbReference type="Pfam" id="PF02465">
    <property type="entry name" value="FliD_N"/>
    <property type="match status" value="1"/>
</dbReference>
<keyword evidence="4 5" id="KW-0975">Bacterial flagellum</keyword>
<evidence type="ECO:0000256" key="2">
    <source>
        <dbReference type="ARBA" id="ARBA00011255"/>
    </source>
</evidence>
<evidence type="ECO:0000259" key="7">
    <source>
        <dbReference type="Pfam" id="PF07195"/>
    </source>
</evidence>
<name>A0ABP9EFA5_9GAMM</name>
<gene>
    <name evidence="8" type="primary">fliD_1</name>
    <name evidence="8" type="ORF">GCM10023333_02470</name>
</gene>
<keyword evidence="3" id="KW-0175">Coiled coil</keyword>
<keyword evidence="9" id="KW-1185">Reference proteome</keyword>
<feature type="domain" description="Flagellar hook-associated protein 2 N-terminal" evidence="6">
    <location>
        <begin position="4"/>
        <end position="100"/>
    </location>
</feature>
<protein>
    <recommendedName>
        <fullName evidence="5">Flagellar hook-associated protein 2</fullName>
        <shortName evidence="5">HAP2</shortName>
    </recommendedName>
    <alternativeName>
        <fullName evidence="5">Flagellar cap protein</fullName>
    </alternativeName>
</protein>
<comment type="subcellular location">
    <subcellularLocation>
        <location evidence="5">Secreted</location>
    </subcellularLocation>
    <subcellularLocation>
        <location evidence="5">Bacterial flagellum</location>
    </subcellularLocation>
</comment>
<dbReference type="PANTHER" id="PTHR30288:SF0">
    <property type="entry name" value="FLAGELLAR HOOK-ASSOCIATED PROTEIN 2"/>
    <property type="match status" value="1"/>
</dbReference>
<dbReference type="Pfam" id="PF07195">
    <property type="entry name" value="FliD_C"/>
    <property type="match status" value="1"/>
</dbReference>
<dbReference type="InterPro" id="IPR003481">
    <property type="entry name" value="FliD_N"/>
</dbReference>
<evidence type="ECO:0000256" key="3">
    <source>
        <dbReference type="ARBA" id="ARBA00023054"/>
    </source>
</evidence>
<keyword evidence="8" id="KW-0282">Flagellum</keyword>
<keyword evidence="8" id="KW-0966">Cell projection</keyword>
<feature type="domain" description="Flagellar hook-associated protein 2 C-terminal" evidence="7">
    <location>
        <begin position="203"/>
        <end position="435"/>
    </location>
</feature>
<accession>A0ABP9EFA5</accession>
<keyword evidence="8" id="KW-0969">Cilium</keyword>
<dbReference type="InterPro" id="IPR010809">
    <property type="entry name" value="FliD_C"/>
</dbReference>
<sequence>MISSGFDPAQMALMLMQVERAPKDQLYALQTQQYEAQKAAYSALETKLKSFSDSMSSITDDAFSKKGIEISDEDMANVTAGTDAANGDYAFFVKQLASAHQIAWEFDEDGALPEGSYDIQLGDGEVFTIDIGPETTLEEVRDQINSSEELGIQATLVRSDGKVNLVLTSEETGEDNLISVKRDGELISDPDVAGSTVKVMSEAQNAILLMGESNPIEIQSASNTIDNAIDGLTIELKKTHEFNGDQPVGGPLRISVGQDKEAVTESVQSFIDDYNSLIDEIAKQTFGKSIDGDEDDAVGVLSGDAALRGLSQRLRTELYNGSSDGLHLSDLGIEIDREGKLKLNSSDFHEALDTHGNKVQEFFSEEGGLFDRIDNAIGNLTENDGYLKSRQNSMDQNIRRVEDRVEQHDMRMEQTYQRYLSQFVRVEQLTLQMQQSSMFFY</sequence>
<dbReference type="InterPro" id="IPR040026">
    <property type="entry name" value="FliD"/>
</dbReference>
<comment type="caution">
    <text evidence="8">The sequence shown here is derived from an EMBL/GenBank/DDBJ whole genome shotgun (WGS) entry which is preliminary data.</text>
</comment>
<evidence type="ECO:0000259" key="6">
    <source>
        <dbReference type="Pfam" id="PF02465"/>
    </source>
</evidence>
<evidence type="ECO:0000313" key="9">
    <source>
        <dbReference type="Proteomes" id="UP001499988"/>
    </source>
</evidence>
<dbReference type="EMBL" id="BAABJZ010000004">
    <property type="protein sequence ID" value="GAA4873149.1"/>
    <property type="molecule type" value="Genomic_DNA"/>
</dbReference>
<dbReference type="RefSeq" id="WP_345332490.1">
    <property type="nucleotide sequence ID" value="NZ_BAABJZ010000004.1"/>
</dbReference>
<comment type="similarity">
    <text evidence="1 5">Belongs to the FliD family.</text>
</comment>
<evidence type="ECO:0000256" key="5">
    <source>
        <dbReference type="RuleBase" id="RU362066"/>
    </source>
</evidence>
<comment type="function">
    <text evidence="5">Required for morphogenesis and for the elongation of the flagellar filament by facilitating polymerization of the flagellin monomers at the tip of growing filament. Forms a capping structure, which prevents flagellin subunits (transported through the central channel of the flagellum) from leaking out without polymerization at the distal end.</text>
</comment>
<dbReference type="PANTHER" id="PTHR30288">
    <property type="entry name" value="FLAGELLAR CAP/ASSEMBLY PROTEIN FLID"/>
    <property type="match status" value="1"/>
</dbReference>
<proteinExistence type="inferred from homology"/>
<evidence type="ECO:0000256" key="4">
    <source>
        <dbReference type="ARBA" id="ARBA00023143"/>
    </source>
</evidence>
<dbReference type="Proteomes" id="UP001499988">
    <property type="component" value="Unassembled WGS sequence"/>
</dbReference>
<organism evidence="8 9">
    <name type="scientific">Ferrimonas pelagia</name>
    <dbReference type="NCBI Taxonomy" id="1177826"/>
    <lineage>
        <taxon>Bacteria</taxon>
        <taxon>Pseudomonadati</taxon>
        <taxon>Pseudomonadota</taxon>
        <taxon>Gammaproteobacteria</taxon>
        <taxon>Alteromonadales</taxon>
        <taxon>Ferrimonadaceae</taxon>
        <taxon>Ferrimonas</taxon>
    </lineage>
</organism>
<comment type="subunit">
    <text evidence="2 5">Homopentamer.</text>
</comment>
<reference evidence="9" key="1">
    <citation type="journal article" date="2019" name="Int. J. Syst. Evol. Microbiol.">
        <title>The Global Catalogue of Microorganisms (GCM) 10K type strain sequencing project: providing services to taxonomists for standard genome sequencing and annotation.</title>
        <authorList>
            <consortium name="The Broad Institute Genomics Platform"/>
            <consortium name="The Broad Institute Genome Sequencing Center for Infectious Disease"/>
            <person name="Wu L."/>
            <person name="Ma J."/>
        </authorList>
    </citation>
    <scope>NUCLEOTIDE SEQUENCE [LARGE SCALE GENOMIC DNA]</scope>
    <source>
        <strain evidence="9">JCM 18401</strain>
    </source>
</reference>
<evidence type="ECO:0000256" key="1">
    <source>
        <dbReference type="ARBA" id="ARBA00009764"/>
    </source>
</evidence>